<name>K1MEE2_9FLAO</name>
<proteinExistence type="predicted"/>
<organism evidence="2 3">
    <name type="scientific">Bergeyella zoohelcum ATCC 43767</name>
    <dbReference type="NCBI Taxonomy" id="883096"/>
    <lineage>
        <taxon>Bacteria</taxon>
        <taxon>Pseudomonadati</taxon>
        <taxon>Bacteroidota</taxon>
        <taxon>Flavobacteriia</taxon>
        <taxon>Flavobacteriales</taxon>
        <taxon>Weeksellaceae</taxon>
        <taxon>Bergeyella</taxon>
    </lineage>
</organism>
<reference evidence="2 3" key="1">
    <citation type="submission" date="2012-07" db="EMBL/GenBank/DDBJ databases">
        <title>The Genome Sequence of Bergeyella zoohelcum ATCC 43767.</title>
        <authorList>
            <consortium name="The Broad Institute Genome Sequencing Platform"/>
            <person name="Earl A."/>
            <person name="Ward D."/>
            <person name="Feldgarden M."/>
            <person name="Gevers D."/>
            <person name="Huys G."/>
            <person name="Walker B."/>
            <person name="Young S.K."/>
            <person name="Zeng Q."/>
            <person name="Gargeya S."/>
            <person name="Fitzgerald M."/>
            <person name="Haas B."/>
            <person name="Abouelleil A."/>
            <person name="Alvarado L."/>
            <person name="Arachchi H.M."/>
            <person name="Berlin A.M."/>
            <person name="Chapman S.B."/>
            <person name="Goldberg J."/>
            <person name="Griggs A."/>
            <person name="Gujja S."/>
            <person name="Hansen M."/>
            <person name="Howarth C."/>
            <person name="Imamovic A."/>
            <person name="Larimer J."/>
            <person name="McCowen C."/>
            <person name="Montmayeur A."/>
            <person name="Murphy C."/>
            <person name="Neiman D."/>
            <person name="Pearson M."/>
            <person name="Priest M."/>
            <person name="Roberts A."/>
            <person name="Saif S."/>
            <person name="Shea T."/>
            <person name="Sisk P."/>
            <person name="Sykes S."/>
            <person name="Wortman J."/>
            <person name="Nusbaum C."/>
            <person name="Birren B."/>
        </authorList>
    </citation>
    <scope>NUCLEOTIDE SEQUENCE [LARGE SCALE GENOMIC DNA]</scope>
    <source>
        <strain evidence="2 3">ATCC 43767</strain>
    </source>
</reference>
<gene>
    <name evidence="2" type="ORF">HMPREF9699_01962</name>
</gene>
<dbReference type="eggNOG" id="COG0438">
    <property type="taxonomic scope" value="Bacteria"/>
</dbReference>
<feature type="domain" description="Glycosyl transferase family 1" evidence="1">
    <location>
        <begin position="207"/>
        <end position="366"/>
    </location>
</feature>
<dbReference type="STRING" id="883096.HMPREF9699_01962"/>
<accession>K1MEE2</accession>
<dbReference type="Pfam" id="PF00534">
    <property type="entry name" value="Glycos_transf_1"/>
    <property type="match status" value="1"/>
</dbReference>
<dbReference type="AlphaFoldDB" id="K1MEE2"/>
<dbReference type="SUPFAM" id="SSF53756">
    <property type="entry name" value="UDP-Glycosyltransferase/glycogen phosphorylase"/>
    <property type="match status" value="1"/>
</dbReference>
<protein>
    <recommendedName>
        <fullName evidence="1">Glycosyl transferase family 1 domain-containing protein</fullName>
    </recommendedName>
</protein>
<keyword evidence="3" id="KW-1185">Reference proteome</keyword>
<dbReference type="Gene3D" id="3.40.50.2000">
    <property type="entry name" value="Glycogen Phosphorylase B"/>
    <property type="match status" value="2"/>
</dbReference>
<dbReference type="PATRIC" id="fig|883096.3.peg.2013"/>
<evidence type="ECO:0000313" key="2">
    <source>
        <dbReference type="EMBL" id="EKB54419.1"/>
    </source>
</evidence>
<dbReference type="InterPro" id="IPR001296">
    <property type="entry name" value="Glyco_trans_1"/>
</dbReference>
<sequence>MKLDNTQNKKIKVLFRHRSMEMGGVEKVLLSMLNNLDRNKFDISLCLNLNQGELRNTIPSFIPTTILARGKEDFPKNKILNKLCLIVRGLKLALYRKFPFIVDRFILKNEADIEIATGYTMFSDVLNSSNKKSKKIGWFHSDITFPKLQPIVPQLLNQIPQFDYFIFGSQQAKDIMIKTYPKVQLPPHQVILNAIPMEELKEKAKTFSPDFETTSPIFVSVGRLHSRKGHHKLLEAHAKLLKDGFLHQVIVIGDGEERETLTQRIHQLGVQSSFLLLGALLNPYPYIKNADFFIMPSESEGWPLVIADALILQKPIISTQVGGIPEMITHKKNGFLTQYDTQSLYEAMKEFLTNQSLISHIQENLKESEKQFDNQKIFQSVERILIELATKKHYESSL</sequence>
<dbReference type="PANTHER" id="PTHR12526:SF630">
    <property type="entry name" value="GLYCOSYLTRANSFERASE"/>
    <property type="match status" value="1"/>
</dbReference>
<dbReference type="GO" id="GO:0016757">
    <property type="term" value="F:glycosyltransferase activity"/>
    <property type="evidence" value="ECO:0007669"/>
    <property type="project" value="InterPro"/>
</dbReference>
<dbReference type="EMBL" id="AGYA01000033">
    <property type="protein sequence ID" value="EKB54419.1"/>
    <property type="molecule type" value="Genomic_DNA"/>
</dbReference>
<evidence type="ECO:0000313" key="3">
    <source>
        <dbReference type="Proteomes" id="UP000006085"/>
    </source>
</evidence>
<dbReference type="OrthoDB" id="798298at2"/>
<evidence type="ECO:0000259" key="1">
    <source>
        <dbReference type="Pfam" id="PF00534"/>
    </source>
</evidence>
<dbReference type="HOGENOM" id="CLU_009583_0_0_10"/>
<comment type="caution">
    <text evidence="2">The sequence shown here is derived from an EMBL/GenBank/DDBJ whole genome shotgun (WGS) entry which is preliminary data.</text>
</comment>
<dbReference type="CDD" id="cd03811">
    <property type="entry name" value="GT4_GT28_WabH-like"/>
    <property type="match status" value="1"/>
</dbReference>
<dbReference type="PANTHER" id="PTHR12526">
    <property type="entry name" value="GLYCOSYLTRANSFERASE"/>
    <property type="match status" value="1"/>
</dbReference>
<dbReference type="Proteomes" id="UP000006085">
    <property type="component" value="Unassembled WGS sequence"/>
</dbReference>